<dbReference type="AlphaFoldDB" id="A0A0R1SL75"/>
<keyword evidence="3" id="KW-1185">Reference proteome</keyword>
<evidence type="ECO:0000313" key="2">
    <source>
        <dbReference type="EMBL" id="KRL66712.1"/>
    </source>
</evidence>
<reference evidence="2 3" key="1">
    <citation type="journal article" date="2015" name="Genome Announc.">
        <title>Expanding the biotechnology potential of lactobacilli through comparative genomics of 213 strains and associated genera.</title>
        <authorList>
            <person name="Sun Z."/>
            <person name="Harris H.M."/>
            <person name="McCann A."/>
            <person name="Guo C."/>
            <person name="Argimon S."/>
            <person name="Zhang W."/>
            <person name="Yang X."/>
            <person name="Jeffery I.B."/>
            <person name="Cooney J.C."/>
            <person name="Kagawa T.F."/>
            <person name="Liu W."/>
            <person name="Song Y."/>
            <person name="Salvetti E."/>
            <person name="Wrobel A."/>
            <person name="Rasinkangas P."/>
            <person name="Parkhill J."/>
            <person name="Rea M.C."/>
            <person name="O'Sullivan O."/>
            <person name="Ritari J."/>
            <person name="Douillard F.P."/>
            <person name="Paul Ross R."/>
            <person name="Yang R."/>
            <person name="Briner A.E."/>
            <person name="Felis G.E."/>
            <person name="de Vos W.M."/>
            <person name="Barrangou R."/>
            <person name="Klaenhammer T.R."/>
            <person name="Caufield P.W."/>
            <person name="Cui Y."/>
            <person name="Zhang H."/>
            <person name="O'Toole P.W."/>
        </authorList>
    </citation>
    <scope>NUCLEOTIDE SEQUENCE [LARGE SCALE GENOMIC DNA]</scope>
    <source>
        <strain evidence="2 3">DSM 14857</strain>
    </source>
</reference>
<dbReference type="STRING" id="1423815.FC27_GL000450"/>
<feature type="transmembrane region" description="Helical" evidence="1">
    <location>
        <begin position="120"/>
        <end position="142"/>
    </location>
</feature>
<dbReference type="PATRIC" id="fig|1423815.3.peg.457"/>
<feature type="transmembrane region" description="Helical" evidence="1">
    <location>
        <begin position="154"/>
        <end position="174"/>
    </location>
</feature>
<keyword evidence="1" id="KW-0472">Membrane</keyword>
<gene>
    <name evidence="2" type="ORF">FC27_GL000450</name>
</gene>
<keyword evidence="1" id="KW-1133">Transmembrane helix</keyword>
<organism evidence="2 3">
    <name type="scientific">Companilactobacillus versmoldensis DSM 14857 = KCTC 3814</name>
    <dbReference type="NCBI Taxonomy" id="1423815"/>
    <lineage>
        <taxon>Bacteria</taxon>
        <taxon>Bacillati</taxon>
        <taxon>Bacillota</taxon>
        <taxon>Bacilli</taxon>
        <taxon>Lactobacillales</taxon>
        <taxon>Lactobacillaceae</taxon>
        <taxon>Companilactobacillus</taxon>
    </lineage>
</organism>
<evidence type="ECO:0000256" key="1">
    <source>
        <dbReference type="SAM" id="Phobius"/>
    </source>
</evidence>
<feature type="transmembrane region" description="Helical" evidence="1">
    <location>
        <begin position="73"/>
        <end position="99"/>
    </location>
</feature>
<dbReference type="EMBL" id="AZFA01000012">
    <property type="protein sequence ID" value="KRL66712.1"/>
    <property type="molecule type" value="Genomic_DNA"/>
</dbReference>
<sequence>MMTSIIAGVKQFNNNPAINAKISLILYREQMKLSNKKIVVIYLFFFFIPYIVSLLIAGIAYNALVLHALTWRIIVGGIVGSLGIFAVKVIAQRPVLIMYRSSTRKSLRRFIHFFILERDKVIIGLNLLIDFLLCIGSIYLVANVLPIEHILGNSIGWLVLIMMISLTLASYLEFDSLSIYTEKKKIKD</sequence>
<comment type="caution">
    <text evidence="2">The sequence shown here is derived from an EMBL/GenBank/DDBJ whole genome shotgun (WGS) entry which is preliminary data.</text>
</comment>
<dbReference type="Proteomes" id="UP000051647">
    <property type="component" value="Unassembled WGS sequence"/>
</dbReference>
<evidence type="ECO:0000313" key="3">
    <source>
        <dbReference type="Proteomes" id="UP000051647"/>
    </source>
</evidence>
<dbReference type="eggNOG" id="ENOG50300GJ">
    <property type="taxonomic scope" value="Bacteria"/>
</dbReference>
<accession>A0A0R1SL75</accession>
<proteinExistence type="predicted"/>
<protein>
    <submittedName>
        <fullName evidence="2">Uncharacterized protein</fullName>
    </submittedName>
</protein>
<feature type="transmembrane region" description="Helical" evidence="1">
    <location>
        <begin position="38"/>
        <end position="61"/>
    </location>
</feature>
<keyword evidence="1" id="KW-0812">Transmembrane</keyword>
<name>A0A0R1SL75_9LACO</name>